<dbReference type="Gene3D" id="3.40.720.10">
    <property type="entry name" value="Alkaline Phosphatase, subunit A"/>
    <property type="match status" value="1"/>
</dbReference>
<evidence type="ECO:0000313" key="2">
    <source>
        <dbReference type="Proteomes" id="UP000632222"/>
    </source>
</evidence>
<dbReference type="RefSeq" id="WP_188998379.1">
    <property type="nucleotide sequence ID" value="NZ_BMOD01000001.1"/>
</dbReference>
<protein>
    <submittedName>
        <fullName evidence="1">Phosphodiesterase</fullName>
    </submittedName>
</protein>
<proteinExistence type="predicted"/>
<organism evidence="1 2">
    <name type="scientific">Deinococcus roseus</name>
    <dbReference type="NCBI Taxonomy" id="392414"/>
    <lineage>
        <taxon>Bacteria</taxon>
        <taxon>Thermotogati</taxon>
        <taxon>Deinococcota</taxon>
        <taxon>Deinococci</taxon>
        <taxon>Deinococcales</taxon>
        <taxon>Deinococcaceae</taxon>
        <taxon>Deinococcus</taxon>
    </lineage>
</organism>
<dbReference type="SUPFAM" id="SSF53649">
    <property type="entry name" value="Alkaline phosphatase-like"/>
    <property type="match status" value="1"/>
</dbReference>
<dbReference type="Proteomes" id="UP000632222">
    <property type="component" value="Unassembled WGS sequence"/>
</dbReference>
<dbReference type="EMBL" id="BMOD01000001">
    <property type="protein sequence ID" value="GGJ19267.1"/>
    <property type="molecule type" value="Genomic_DNA"/>
</dbReference>
<evidence type="ECO:0000313" key="1">
    <source>
        <dbReference type="EMBL" id="GGJ19267.1"/>
    </source>
</evidence>
<gene>
    <name evidence="1" type="ORF">GCM10008938_01690</name>
</gene>
<dbReference type="InterPro" id="IPR017850">
    <property type="entry name" value="Alkaline_phosphatase_core_sf"/>
</dbReference>
<accession>A0ABQ2CTH2</accession>
<dbReference type="InterPro" id="IPR002591">
    <property type="entry name" value="Phosphodiest/P_Trfase"/>
</dbReference>
<sequence length="382" mass="42838">MTLLSNTLRPDLLGGSILNLISSIQQHFGLNPPDAPLRDPIPFQKKVVLFIADGLGQQQILRHTQQQDTTILQHFSEHRTLTSVFPSATMAALTTLHMGAPPARTGWLSGCLWLPELGSIVNLVHQRDEFTRQVVNVGFMRKTRSVYRQLQSVGVKSTVIFPAAFLGSFLSGWHHEGAHQEGFYFTPNTIPTLVSAALQHSNYVVVYYPHFDDMCHRFNPESQEASDEMLGLDGILQRTIRRLPDNTTFLLTADHGHKSIVQNVWLDQQPDLQPHLVRPVSGEKVARYVHVKPGHAQEVQDLLSQWADVVPTTQLWEEGYFGGDPAELSFLDRTGDLLAHARSGTELNWNYHPDTHQLKGWLGNHGGLTETEMRVPLGVLHT</sequence>
<reference evidence="2" key="1">
    <citation type="journal article" date="2019" name="Int. J. Syst. Evol. Microbiol.">
        <title>The Global Catalogue of Microorganisms (GCM) 10K type strain sequencing project: providing services to taxonomists for standard genome sequencing and annotation.</title>
        <authorList>
            <consortium name="The Broad Institute Genomics Platform"/>
            <consortium name="The Broad Institute Genome Sequencing Center for Infectious Disease"/>
            <person name="Wu L."/>
            <person name="Ma J."/>
        </authorList>
    </citation>
    <scope>NUCLEOTIDE SEQUENCE [LARGE SCALE GENOMIC DNA]</scope>
    <source>
        <strain evidence="2">JCM 14370</strain>
    </source>
</reference>
<name>A0ABQ2CTH2_9DEIO</name>
<keyword evidence="2" id="KW-1185">Reference proteome</keyword>
<comment type="caution">
    <text evidence="1">The sequence shown here is derived from an EMBL/GenBank/DDBJ whole genome shotgun (WGS) entry which is preliminary data.</text>
</comment>
<dbReference type="Pfam" id="PF01663">
    <property type="entry name" value="Phosphodiest"/>
    <property type="match status" value="1"/>
</dbReference>